<name>A0A0M4T4E7_9GAMM</name>
<evidence type="ECO:0000313" key="2">
    <source>
        <dbReference type="EMBL" id="ALF60902.1"/>
    </source>
</evidence>
<dbReference type="OrthoDB" id="1492303at2"/>
<keyword evidence="3" id="KW-1185">Reference proteome</keyword>
<gene>
    <name evidence="1" type="ORF">AOC03_11910</name>
    <name evidence="2" type="ORF">AOC03_11970</name>
</gene>
<accession>A0A0M4T4E7</accession>
<dbReference type="AlphaFoldDB" id="A0A0M4T4E7"/>
<dbReference type="EMBL" id="CP012707">
    <property type="protein sequence ID" value="ALF60890.1"/>
    <property type="molecule type" value="Genomic_DNA"/>
</dbReference>
<organism evidence="1 3">
    <name type="scientific">Psychrobacter urativorans</name>
    <dbReference type="NCBI Taxonomy" id="45610"/>
    <lineage>
        <taxon>Bacteria</taxon>
        <taxon>Pseudomonadati</taxon>
        <taxon>Pseudomonadota</taxon>
        <taxon>Gammaproteobacteria</taxon>
        <taxon>Moraxellales</taxon>
        <taxon>Moraxellaceae</taxon>
        <taxon>Psychrobacter</taxon>
    </lineage>
</organism>
<protein>
    <submittedName>
        <fullName evidence="1">Uncharacterized protein</fullName>
    </submittedName>
</protein>
<dbReference type="EMBL" id="CP012707">
    <property type="protein sequence ID" value="ALF60902.1"/>
    <property type="molecule type" value="Genomic_DNA"/>
</dbReference>
<dbReference type="Proteomes" id="UP000059847">
    <property type="component" value="Plasmid 1"/>
</dbReference>
<reference evidence="1 3" key="1">
    <citation type="submission" date="2015-09" db="EMBL/GenBank/DDBJ databases">
        <title>Complete genome of Psychrobacter urativorans R10.10B.</title>
        <authorList>
            <person name="See-Too W.S."/>
            <person name="Chan K.G."/>
        </authorList>
    </citation>
    <scope>NUCLEOTIDE SEQUENCE [LARGE SCALE GENOMIC DNA]</scope>
    <source>
        <strain evidence="1 3">R10.10B</strain>
        <plasmid evidence="1 3">1</plasmid>
    </source>
</reference>
<dbReference type="RefSeq" id="WP_062536792.1">
    <property type="nucleotide sequence ID" value="NZ_CP012707.1"/>
</dbReference>
<keyword evidence="1" id="KW-0614">Plasmid</keyword>
<dbReference type="REBASE" id="128139">
    <property type="entry name" value="Pur10BORF11905P"/>
</dbReference>
<proteinExistence type="predicted"/>
<evidence type="ECO:0000313" key="3">
    <source>
        <dbReference type="Proteomes" id="UP000059847"/>
    </source>
</evidence>
<dbReference type="REBASE" id="128141">
    <property type="entry name" value="Pur10BORF11965P"/>
</dbReference>
<sequence>MPRYNEFESHLVQLFNASENLSWRDKSYSEIVACKPATQGSGGECKTDIYVSLRNMGQEEDSIKITVKKADAEFLVNKMTANDAESLFGCDWVSILTESMKPIEKQFRQSKLIYVKPQKNPKDLFFTLGWKLEITNKIRNLSSELKLSPNDIVDKVYRGTEQPKRRKDGLVGNLVIENSGVADYLLEGDSIDFSDAQSVLNNLIDLSNYTPPPVYLAFTANNYRLIANKADGKRTLAVAIEWSLSNGRLVPKFIFESPLKYQGETHMMPFIKSALAEIGITTQSVDTNFLEEIDVESLQ</sequence>
<geneLocation type="plasmid" evidence="1 3">
    <name>1</name>
</geneLocation>
<evidence type="ECO:0000313" key="1">
    <source>
        <dbReference type="EMBL" id="ALF60890.1"/>
    </source>
</evidence>
<dbReference type="KEGG" id="pur:AOC03_11970"/>
<dbReference type="KEGG" id="pur:AOC03_11910"/>